<reference evidence="4" key="1">
    <citation type="submission" date="2016-06" db="EMBL/GenBank/DDBJ databases">
        <authorList>
            <person name="Nascimento L."/>
            <person name="Pereira R.V."/>
            <person name="Martins L.F."/>
            <person name="Quaggio R.B."/>
            <person name="Silva A.M."/>
            <person name="Setubal J.C."/>
        </authorList>
    </citation>
    <scope>NUCLEOTIDE SEQUENCE [LARGE SCALE GENOMIC DNA]</scope>
</reference>
<dbReference type="EMBL" id="LZRT01000075">
    <property type="protein sequence ID" value="OUM87437.1"/>
    <property type="molecule type" value="Genomic_DNA"/>
</dbReference>
<evidence type="ECO:0000313" key="3">
    <source>
        <dbReference type="EMBL" id="OUM87437.1"/>
    </source>
</evidence>
<dbReference type="Proteomes" id="UP000196475">
    <property type="component" value="Unassembled WGS sequence"/>
</dbReference>
<feature type="region of interest" description="Disordered" evidence="1">
    <location>
        <begin position="1"/>
        <end position="95"/>
    </location>
</feature>
<comment type="caution">
    <text evidence="3">The sequence shown here is derived from an EMBL/GenBank/DDBJ whole genome shotgun (WGS) entry which is preliminary data.</text>
</comment>
<name>A0A1Y3PMR9_9BACI</name>
<keyword evidence="2" id="KW-0472">Membrane</keyword>
<keyword evidence="2" id="KW-0812">Transmembrane</keyword>
<evidence type="ECO:0000256" key="1">
    <source>
        <dbReference type="SAM" id="MobiDB-lite"/>
    </source>
</evidence>
<organism evidence="3 4">
    <name type="scientific">Bacillus thermozeamaize</name>
    <dbReference type="NCBI Taxonomy" id="230954"/>
    <lineage>
        <taxon>Bacteria</taxon>
        <taxon>Bacillati</taxon>
        <taxon>Bacillota</taxon>
        <taxon>Bacilli</taxon>
        <taxon>Bacillales</taxon>
        <taxon>Bacillaceae</taxon>
        <taxon>Bacillus</taxon>
    </lineage>
</organism>
<dbReference type="PANTHER" id="PTHR40040">
    <property type="entry name" value="SMALL HYDROPHOBIC PROTEIN-RELATED"/>
    <property type="match status" value="1"/>
</dbReference>
<gene>
    <name evidence="3" type="ORF">BAA01_12545</name>
</gene>
<evidence type="ECO:0000256" key="2">
    <source>
        <dbReference type="SAM" id="Phobius"/>
    </source>
</evidence>
<dbReference type="AlphaFoldDB" id="A0A1Y3PMR9"/>
<feature type="compositionally biased region" description="Basic and acidic residues" evidence="1">
    <location>
        <begin position="68"/>
        <end position="93"/>
    </location>
</feature>
<sequence>MTDQVESEQERITSNLNEPVQADEPVQTNEMDHPLEVVTNEVGGEENRFKPDMEAANEISPALPDTALGRERNGEPEPARNARRGEHQERDGEGISGQGLGWTGLVLSILAFFIFPILFGIAGVAFGFFGYRQGAQTLGIWAMVLGGLAVLGSILFSPYFVR</sequence>
<protein>
    <recommendedName>
        <fullName evidence="5">DUF4190 domain-containing protein</fullName>
    </recommendedName>
</protein>
<evidence type="ECO:0008006" key="5">
    <source>
        <dbReference type="Google" id="ProtNLM"/>
    </source>
</evidence>
<accession>A0A1Y3PMR9</accession>
<dbReference type="PANTHER" id="PTHR40040:SF1">
    <property type="entry name" value="MEMBRANE PROTEIN"/>
    <property type="match status" value="1"/>
</dbReference>
<dbReference type="InterPro" id="IPR055338">
    <property type="entry name" value="YqfX-like"/>
</dbReference>
<feature type="transmembrane region" description="Helical" evidence="2">
    <location>
        <begin position="138"/>
        <end position="161"/>
    </location>
</feature>
<feature type="transmembrane region" description="Helical" evidence="2">
    <location>
        <begin position="105"/>
        <end position="131"/>
    </location>
</feature>
<proteinExistence type="predicted"/>
<keyword evidence="2" id="KW-1133">Transmembrane helix</keyword>
<evidence type="ECO:0000313" key="4">
    <source>
        <dbReference type="Proteomes" id="UP000196475"/>
    </source>
</evidence>